<dbReference type="InterPro" id="IPR016461">
    <property type="entry name" value="COMT-like"/>
</dbReference>
<dbReference type="Gene3D" id="1.10.10.10">
    <property type="entry name" value="Winged helix-like DNA-binding domain superfamily/Winged helix DNA-binding domain"/>
    <property type="match status" value="1"/>
</dbReference>
<dbReference type="CDD" id="cd02440">
    <property type="entry name" value="AdoMet_MTases"/>
    <property type="match status" value="1"/>
</dbReference>
<dbReference type="InterPro" id="IPR036388">
    <property type="entry name" value="WH-like_DNA-bd_sf"/>
</dbReference>
<dbReference type="Pfam" id="PF08100">
    <property type="entry name" value="Dimerisation"/>
    <property type="match status" value="1"/>
</dbReference>
<feature type="domain" description="O-methyltransferase dimerisation" evidence="5">
    <location>
        <begin position="55"/>
        <end position="129"/>
    </location>
</feature>
<dbReference type="PROSITE" id="PS51683">
    <property type="entry name" value="SAM_OMT_II"/>
    <property type="match status" value="1"/>
</dbReference>
<sequence length="378" mass="41558">MNAKSISRLRIVANCLISEPHQPRTAMDVPAVETIYDSTEDQTPSTLNSAADLVKLSDQYRQSAILHYAVADKLFDLTQVSSTSAEVAASLGLVEGKAAILLHALVALGLLTKDNDAFRNTALTTRYLTTASADYIGPILEHQQLQWDNWPRLGEILRSDMPLAFQQESRFAHDTRAREAFNDAMVRLSQPMVDVVSELGVFAQARTVVDLGGGHGTYLAHVLRRHAQLTGQIWDLPTTRDAAHKTIHAYGLGDRIEFFEKNLLDTRSFDGAMADVAMLNDCLHYFDDREARVVIGHAAGLVKPGGALLILTMTMHDDRVTPALSADFSLHMLVNTNHGELHPTPWISSIVRDNGLVVSEQSIGRYTLLIGERPASEA</sequence>
<proteinExistence type="predicted"/>
<name>Q0BF90_BURCM</name>
<dbReference type="Pfam" id="PF00891">
    <property type="entry name" value="Methyltransf_2"/>
    <property type="match status" value="1"/>
</dbReference>
<evidence type="ECO:0000256" key="3">
    <source>
        <dbReference type="ARBA" id="ARBA00022691"/>
    </source>
</evidence>
<keyword evidence="2" id="KW-0808">Transferase</keyword>
<evidence type="ECO:0000313" key="6">
    <source>
        <dbReference type="EMBL" id="ABI87183.1"/>
    </source>
</evidence>
<keyword evidence="7" id="KW-1185">Reference proteome</keyword>
<dbReference type="GO" id="GO:0008171">
    <property type="term" value="F:O-methyltransferase activity"/>
    <property type="evidence" value="ECO:0007669"/>
    <property type="project" value="InterPro"/>
</dbReference>
<dbReference type="EMBL" id="CP000440">
    <property type="protein sequence ID" value="ABI87183.1"/>
    <property type="molecule type" value="Genomic_DNA"/>
</dbReference>
<dbReference type="KEGG" id="bam:Bamb_1625"/>
<reference evidence="6" key="1">
    <citation type="submission" date="2009-01" db="EMBL/GenBank/DDBJ databases">
        <title>Complete sequence of Chromosome 1 of Burkholderia cepacia AMMD.</title>
        <authorList>
            <consortium name="US DOE Joint Genome Institute"/>
            <person name="Copeland A."/>
            <person name="Lucas S."/>
            <person name="Lapidus A."/>
            <person name="Barry K."/>
            <person name="Detter J.C."/>
            <person name="Glavina del Rio T."/>
            <person name="Hammon N."/>
            <person name="Israni S."/>
            <person name="Pitluck S."/>
            <person name="Bruce D."/>
            <person name="Chain P."/>
            <person name="Malfatti S."/>
            <person name="Shin M."/>
            <person name="Vergez L."/>
            <person name="Schmutz J."/>
            <person name="Larimer F."/>
            <person name="Land M."/>
            <person name="Hauser L."/>
            <person name="Kyrpides N."/>
            <person name="Kim E."/>
            <person name="Parke J."/>
            <person name="Coenye T."/>
            <person name="Konstantinidis K."/>
            <person name="Ramette A."/>
            <person name="Tiedje J."/>
            <person name="Richardson P."/>
        </authorList>
    </citation>
    <scope>NUCLEOTIDE SEQUENCE [LARGE SCALE GENOMIC DNA]</scope>
    <source>
        <strain evidence="6">AMMD</strain>
    </source>
</reference>
<dbReference type="Gene3D" id="3.40.50.150">
    <property type="entry name" value="Vaccinia Virus protein VP39"/>
    <property type="match status" value="1"/>
</dbReference>
<dbReference type="InterPro" id="IPR029063">
    <property type="entry name" value="SAM-dependent_MTases_sf"/>
</dbReference>
<evidence type="ECO:0000256" key="1">
    <source>
        <dbReference type="ARBA" id="ARBA00022603"/>
    </source>
</evidence>
<evidence type="ECO:0000313" key="7">
    <source>
        <dbReference type="Proteomes" id="UP000000662"/>
    </source>
</evidence>
<accession>Q0BF90</accession>
<evidence type="ECO:0000259" key="5">
    <source>
        <dbReference type="Pfam" id="PF08100"/>
    </source>
</evidence>
<gene>
    <name evidence="6" type="ordered locus">Bamb_1625</name>
</gene>
<dbReference type="InterPro" id="IPR012967">
    <property type="entry name" value="COMT_dimerisation"/>
</dbReference>
<protein>
    <submittedName>
        <fullName evidence="6">O-methyltransferase, family 2</fullName>
    </submittedName>
</protein>
<dbReference type="GO" id="GO:0032259">
    <property type="term" value="P:methylation"/>
    <property type="evidence" value="ECO:0007669"/>
    <property type="project" value="UniProtKB-KW"/>
</dbReference>
<dbReference type="PANTHER" id="PTHR43712">
    <property type="entry name" value="PUTATIVE (AFU_ORTHOLOGUE AFUA_4G14580)-RELATED"/>
    <property type="match status" value="1"/>
</dbReference>
<dbReference type="GO" id="GO:0046983">
    <property type="term" value="F:protein dimerization activity"/>
    <property type="evidence" value="ECO:0007669"/>
    <property type="project" value="InterPro"/>
</dbReference>
<dbReference type="SUPFAM" id="SSF53335">
    <property type="entry name" value="S-adenosyl-L-methionine-dependent methyltransferases"/>
    <property type="match status" value="1"/>
</dbReference>
<dbReference type="InterPro" id="IPR001077">
    <property type="entry name" value="COMT_C"/>
</dbReference>
<dbReference type="PANTHER" id="PTHR43712:SF2">
    <property type="entry name" value="O-METHYLTRANSFERASE CICE"/>
    <property type="match status" value="1"/>
</dbReference>
<dbReference type="AlphaFoldDB" id="Q0BF90"/>
<keyword evidence="3" id="KW-0949">S-adenosyl-L-methionine</keyword>
<evidence type="ECO:0000259" key="4">
    <source>
        <dbReference type="Pfam" id="PF00891"/>
    </source>
</evidence>
<dbReference type="Proteomes" id="UP000000662">
    <property type="component" value="Chromosome 1"/>
</dbReference>
<organism evidence="6 7">
    <name type="scientific">Burkholderia ambifaria (strain ATCC BAA-244 / DSM 16087 / CCUG 44356 / LMG 19182 / AMMD)</name>
    <name type="common">Burkholderia cepacia (strain AMMD)</name>
    <dbReference type="NCBI Taxonomy" id="339670"/>
    <lineage>
        <taxon>Bacteria</taxon>
        <taxon>Pseudomonadati</taxon>
        <taxon>Pseudomonadota</taxon>
        <taxon>Betaproteobacteria</taxon>
        <taxon>Burkholderiales</taxon>
        <taxon>Burkholderiaceae</taxon>
        <taxon>Burkholderia</taxon>
        <taxon>Burkholderia cepacia complex</taxon>
    </lineage>
</organism>
<keyword evidence="1" id="KW-0489">Methyltransferase</keyword>
<dbReference type="eggNOG" id="COG0500">
    <property type="taxonomic scope" value="Bacteria"/>
</dbReference>
<feature type="domain" description="O-methyltransferase C-terminal" evidence="4">
    <location>
        <begin position="172"/>
        <end position="340"/>
    </location>
</feature>
<evidence type="ECO:0000256" key="2">
    <source>
        <dbReference type="ARBA" id="ARBA00022679"/>
    </source>
</evidence>